<dbReference type="PANTHER" id="PTHR44757:SF2">
    <property type="entry name" value="BIOFILM ARCHITECTURE MAINTENANCE PROTEIN MBAA"/>
    <property type="match status" value="1"/>
</dbReference>
<feature type="domain" description="GGDEF" evidence="3">
    <location>
        <begin position="277"/>
        <end position="407"/>
    </location>
</feature>
<dbReference type="InterPro" id="IPR035919">
    <property type="entry name" value="EAL_sf"/>
</dbReference>
<dbReference type="EMBL" id="FNZI01000005">
    <property type="protein sequence ID" value="SEJ59825.1"/>
    <property type="molecule type" value="Genomic_DNA"/>
</dbReference>
<dbReference type="InterPro" id="IPR029787">
    <property type="entry name" value="Nucleotide_cyclase"/>
</dbReference>
<dbReference type="SMART" id="SM00267">
    <property type="entry name" value="GGDEF"/>
    <property type="match status" value="1"/>
</dbReference>
<dbReference type="Gene3D" id="3.20.20.450">
    <property type="entry name" value="EAL domain"/>
    <property type="match status" value="1"/>
</dbReference>
<evidence type="ECO:0000313" key="5">
    <source>
        <dbReference type="Proteomes" id="UP000183315"/>
    </source>
</evidence>
<dbReference type="Pfam" id="PF00563">
    <property type="entry name" value="EAL"/>
    <property type="match status" value="1"/>
</dbReference>
<feature type="domain" description="EAL" evidence="2">
    <location>
        <begin position="416"/>
        <end position="669"/>
    </location>
</feature>
<dbReference type="STRING" id="1043493.SAMN05421637_2379"/>
<keyword evidence="1" id="KW-0812">Transmembrane</keyword>
<dbReference type="InterPro" id="IPR048430">
    <property type="entry name" value="MASE9"/>
</dbReference>
<dbReference type="CDD" id="cd01948">
    <property type="entry name" value="EAL"/>
    <property type="match status" value="1"/>
</dbReference>
<evidence type="ECO:0000259" key="3">
    <source>
        <dbReference type="PROSITE" id="PS50887"/>
    </source>
</evidence>
<organism evidence="4 5">
    <name type="scientific">Demequina mangrovi</name>
    <dbReference type="NCBI Taxonomy" id="1043493"/>
    <lineage>
        <taxon>Bacteria</taxon>
        <taxon>Bacillati</taxon>
        <taxon>Actinomycetota</taxon>
        <taxon>Actinomycetes</taxon>
        <taxon>Micrococcales</taxon>
        <taxon>Demequinaceae</taxon>
        <taxon>Demequina</taxon>
    </lineage>
</organism>
<feature type="transmembrane region" description="Helical" evidence="1">
    <location>
        <begin position="45"/>
        <end position="68"/>
    </location>
</feature>
<feature type="transmembrane region" description="Helical" evidence="1">
    <location>
        <begin position="118"/>
        <end position="136"/>
    </location>
</feature>
<dbReference type="Pfam" id="PF20972">
    <property type="entry name" value="MASE9"/>
    <property type="match status" value="1"/>
</dbReference>
<dbReference type="PROSITE" id="PS50883">
    <property type="entry name" value="EAL"/>
    <property type="match status" value="1"/>
</dbReference>
<dbReference type="PROSITE" id="PS50887">
    <property type="entry name" value="GGDEF"/>
    <property type="match status" value="1"/>
</dbReference>
<dbReference type="SMART" id="SM00052">
    <property type="entry name" value="EAL"/>
    <property type="match status" value="1"/>
</dbReference>
<dbReference type="Proteomes" id="UP000183315">
    <property type="component" value="Unassembled WGS sequence"/>
</dbReference>
<name>A0A1H7AFP7_9MICO</name>
<dbReference type="Gene3D" id="3.30.70.270">
    <property type="match status" value="1"/>
</dbReference>
<dbReference type="SUPFAM" id="SSF141868">
    <property type="entry name" value="EAL domain-like"/>
    <property type="match status" value="1"/>
</dbReference>
<dbReference type="InterPro" id="IPR000160">
    <property type="entry name" value="GGDEF_dom"/>
</dbReference>
<dbReference type="InterPro" id="IPR043128">
    <property type="entry name" value="Rev_trsase/Diguanyl_cyclase"/>
</dbReference>
<reference evidence="5" key="1">
    <citation type="submission" date="2016-10" db="EMBL/GenBank/DDBJ databases">
        <authorList>
            <person name="Varghese N."/>
        </authorList>
    </citation>
    <scope>NUCLEOTIDE SEQUENCE [LARGE SCALE GENOMIC DNA]</scope>
    <source>
        <strain evidence="5">DSM 24868</strain>
    </source>
</reference>
<feature type="transmembrane region" description="Helical" evidence="1">
    <location>
        <begin position="83"/>
        <end position="106"/>
    </location>
</feature>
<dbReference type="SUPFAM" id="SSF55073">
    <property type="entry name" value="Nucleotide cyclase"/>
    <property type="match status" value="1"/>
</dbReference>
<sequence>MPTPGLRRAWNPALVYTGAVSTLGLTWVGLLLAHSDSTLAVPPSMVWPALFLAVLAVLGELKPIWLLFEDGAAQRSIALSTPAVVALIEIAGPLSAALVQMAAMVIVDLKGRRAPYKLVFNAAQYAISVLVAGRVYDLLGSDLDADASRADGAAKIGALLLAGLVMVASNYLLVGIAVTLLSGQSLLEAVREDAGNFFVTHTVLLVMGAIAAQLAHHGLAPAVLILVPVVAAHYYASAGARHAYEAAHDGLTGLGNRGRLHQTLEGALEAASGDREAGPALVLLDLDHFKDFNDTLGHPIGDEILREVAARFVGAAQDAQAVHRLGGDEFAVVVHGGAVAARACAEDLLDALRSPVKVGGLELMVRASAGVAIAPRHGDTVATLMKNADIALYEAKVERDRISTFSPEFDVNTVERLRLLADLRAALERRMIHVEYQPQFDLDHGGVVAVEALARWSHPERGPIPADEFVQLAENSGLIHDLTACVLDAALGRLAGWRALGHDIRMSVNLSARHLADLALPQQVASALERHGVPADRLVLEVTETGVLADAVRADVVLRAVRRLGVAIAIDDYGTGNASLTYLRRLEIDELKIDRSFVSSIGEDHHDLIIVRSTIALALELGLRVVAEGVENQATVELLRGFGSVVGQGFHLGRPMPPAEIEVLLGASERVADAAGGAGAR</sequence>
<dbReference type="NCBIfam" id="TIGR00254">
    <property type="entry name" value="GGDEF"/>
    <property type="match status" value="1"/>
</dbReference>
<protein>
    <submittedName>
        <fullName evidence="4">Diguanylate cyclase/phosphodiesterase</fullName>
    </submittedName>
</protein>
<keyword evidence="1" id="KW-0472">Membrane</keyword>
<dbReference type="AlphaFoldDB" id="A0A1H7AFP7"/>
<dbReference type="CDD" id="cd01949">
    <property type="entry name" value="GGDEF"/>
    <property type="match status" value="1"/>
</dbReference>
<evidence type="ECO:0000259" key="2">
    <source>
        <dbReference type="PROSITE" id="PS50883"/>
    </source>
</evidence>
<gene>
    <name evidence="4" type="ORF">SAMN05421637_2379</name>
</gene>
<evidence type="ECO:0000256" key="1">
    <source>
        <dbReference type="SAM" id="Phobius"/>
    </source>
</evidence>
<keyword evidence="1" id="KW-1133">Transmembrane helix</keyword>
<accession>A0A1H7AFP7</accession>
<proteinExistence type="predicted"/>
<dbReference type="InterPro" id="IPR052155">
    <property type="entry name" value="Biofilm_reg_signaling"/>
</dbReference>
<dbReference type="Pfam" id="PF00990">
    <property type="entry name" value="GGDEF"/>
    <property type="match status" value="1"/>
</dbReference>
<feature type="transmembrane region" description="Helical" evidence="1">
    <location>
        <begin position="194"/>
        <end position="212"/>
    </location>
</feature>
<dbReference type="InterPro" id="IPR001633">
    <property type="entry name" value="EAL_dom"/>
</dbReference>
<evidence type="ECO:0000313" key="4">
    <source>
        <dbReference type="EMBL" id="SEJ59825.1"/>
    </source>
</evidence>
<keyword evidence="5" id="KW-1185">Reference proteome</keyword>
<feature type="transmembrane region" description="Helical" evidence="1">
    <location>
        <begin position="156"/>
        <end position="182"/>
    </location>
</feature>
<dbReference type="eggNOG" id="COG5001">
    <property type="taxonomic scope" value="Bacteria"/>
</dbReference>
<dbReference type="PANTHER" id="PTHR44757">
    <property type="entry name" value="DIGUANYLATE CYCLASE DGCP"/>
    <property type="match status" value="1"/>
</dbReference>
<feature type="transmembrane region" description="Helical" evidence="1">
    <location>
        <begin position="13"/>
        <end position="33"/>
    </location>
</feature>